<sequence>MSIPKNRIAYFYDEEIGNFYYEEGHPMKPVRVRMTHSLVLAYKLHNHLQVFRPHRATATEMMRFHSPDYIKFLQNATPENSITSIQEQKRYCIGSDCPVFENIFEYCQISAGGSICAAQRLNYNLADIAINWAGGLHHAAKEKPSGFCYIADCVLGIMELLKYHPRVMYIDIDIHHGDGVEEAFYDSDRVLTCSFHKYGNDFFPGTGHVFDIGVDLGKYYAVNVPLRDGMTDEAYQFIFRPIISRLIEWFVPSAIMLQCGADSLVGDRLGFFNLSTYGHGDCVSFVKSFGIPLLVVGGGGYTKTSVARCWAYETSILTGVDIPNEMPETDYYDFYRPSYELHLKPDGKKNCNSREYLENVMCHVIENIRHLPGAPSVQMQELPPRDMISAALRLPSDPDAAARNFTHQANNEDDENEE</sequence>
<evidence type="ECO:0000256" key="3">
    <source>
        <dbReference type="ARBA" id="ARBA00022853"/>
    </source>
</evidence>
<dbReference type="InterPro" id="IPR037138">
    <property type="entry name" value="His_deacetylse_dom_sf"/>
</dbReference>
<dbReference type="Proteomes" id="UP000001542">
    <property type="component" value="Unassembled WGS sequence"/>
</dbReference>
<dbReference type="SUPFAM" id="SSF52768">
    <property type="entry name" value="Arginase/deacetylase"/>
    <property type="match status" value="1"/>
</dbReference>
<dbReference type="GO" id="GO:0004407">
    <property type="term" value="F:histone deacetylase activity"/>
    <property type="evidence" value="ECO:0000318"/>
    <property type="project" value="GO_Central"/>
</dbReference>
<dbReference type="OrthoDB" id="1918432at2759"/>
<keyword evidence="10" id="KW-1185">Reference proteome</keyword>
<dbReference type="Gene3D" id="3.40.800.20">
    <property type="entry name" value="Histone deacetylase domain"/>
    <property type="match status" value="1"/>
</dbReference>
<dbReference type="GO" id="GO:0141221">
    <property type="term" value="F:histone deacetylase activity, hydrolytic mechanism"/>
    <property type="evidence" value="ECO:0007669"/>
    <property type="project" value="UniProtKB-EC"/>
</dbReference>
<comment type="subcellular location">
    <subcellularLocation>
        <location evidence="4">Nucleus</location>
    </subcellularLocation>
</comment>
<feature type="binding site" evidence="6">
    <location>
        <position position="301"/>
    </location>
    <ligand>
        <name>substrate</name>
    </ligand>
</feature>
<evidence type="ECO:0000256" key="6">
    <source>
        <dbReference type="PIRSR" id="PIRSR037913-2"/>
    </source>
</evidence>
<dbReference type="AlphaFoldDB" id="A2ERJ2"/>
<name>A2ERJ2_TRIV3</name>
<feature type="domain" description="Histone deacetylase" evidence="8">
    <location>
        <begin position="25"/>
        <end position="316"/>
    </location>
</feature>
<feature type="binding site" evidence="7">
    <location>
        <position position="173"/>
    </location>
    <ligand>
        <name>a divalent metal cation</name>
        <dbReference type="ChEBI" id="CHEBI:60240"/>
    </ligand>
</feature>
<evidence type="ECO:0000256" key="4">
    <source>
        <dbReference type="PIRNR" id="PIRNR037913"/>
    </source>
</evidence>
<organism evidence="9 10">
    <name type="scientific">Trichomonas vaginalis (strain ATCC PRA-98 / G3)</name>
    <dbReference type="NCBI Taxonomy" id="412133"/>
    <lineage>
        <taxon>Eukaryota</taxon>
        <taxon>Metamonada</taxon>
        <taxon>Parabasalia</taxon>
        <taxon>Trichomonadida</taxon>
        <taxon>Trichomonadidae</taxon>
        <taxon>Trichomonas</taxon>
    </lineage>
</organism>
<dbReference type="GO" id="GO:0040029">
    <property type="term" value="P:epigenetic regulation of gene expression"/>
    <property type="evidence" value="ECO:0000318"/>
    <property type="project" value="GO_Central"/>
</dbReference>
<dbReference type="PANTHER" id="PTHR10625">
    <property type="entry name" value="HISTONE DEACETYLASE HDAC1-RELATED"/>
    <property type="match status" value="1"/>
</dbReference>
<dbReference type="EMBL" id="DS113467">
    <property type="protein sequence ID" value="EAY04719.1"/>
    <property type="molecule type" value="Genomic_DNA"/>
</dbReference>
<evidence type="ECO:0000256" key="5">
    <source>
        <dbReference type="PIRSR" id="PIRSR037913-1"/>
    </source>
</evidence>
<dbReference type="SMR" id="A2ERJ2"/>
<keyword evidence="4" id="KW-0805">Transcription regulation</keyword>
<dbReference type="PRINTS" id="PR01270">
    <property type="entry name" value="HDASUPER"/>
</dbReference>
<dbReference type="VEuPathDB" id="TrichDB:TVAG_059170"/>
<dbReference type="RefSeq" id="XP_001316942.1">
    <property type="nucleotide sequence ID" value="XM_001316907.1"/>
</dbReference>
<dbReference type="PRINTS" id="PR01271">
    <property type="entry name" value="HISDACETLASE"/>
</dbReference>
<evidence type="ECO:0000256" key="1">
    <source>
        <dbReference type="ARBA" id="ARBA00012111"/>
    </source>
</evidence>
<keyword evidence="3 4" id="KW-0156">Chromatin regulator</keyword>
<protein>
    <recommendedName>
        <fullName evidence="1 4">Histone deacetylase</fullName>
        <ecNumber evidence="1 4">3.5.1.98</ecNumber>
    </recommendedName>
</protein>
<dbReference type="GO" id="GO:0000118">
    <property type="term" value="C:histone deacetylase complex"/>
    <property type="evidence" value="ECO:0000318"/>
    <property type="project" value="GO_Central"/>
</dbReference>
<dbReference type="OMA" id="RCHTDEY"/>
<dbReference type="GO" id="GO:0046872">
    <property type="term" value="F:metal ion binding"/>
    <property type="evidence" value="ECO:0007669"/>
    <property type="project" value="UniProtKB-KW"/>
</dbReference>
<feature type="active site" description="Proton acceptor" evidence="5">
    <location>
        <position position="138"/>
    </location>
</feature>
<feature type="binding site" evidence="6">
    <location>
        <position position="146"/>
    </location>
    <ligand>
        <name>substrate</name>
    </ligand>
</feature>
<dbReference type="EC" id="3.5.1.98" evidence="1 4"/>
<keyword evidence="2 4" id="KW-0378">Hydrolase</keyword>
<dbReference type="STRING" id="5722.A2ERJ2"/>
<reference evidence="9" key="2">
    <citation type="journal article" date="2007" name="Science">
        <title>Draft genome sequence of the sexually transmitted pathogen Trichomonas vaginalis.</title>
        <authorList>
            <person name="Carlton J.M."/>
            <person name="Hirt R.P."/>
            <person name="Silva J.C."/>
            <person name="Delcher A.L."/>
            <person name="Schatz M."/>
            <person name="Zhao Q."/>
            <person name="Wortman J.R."/>
            <person name="Bidwell S.L."/>
            <person name="Alsmark U.C.M."/>
            <person name="Besteiro S."/>
            <person name="Sicheritz-Ponten T."/>
            <person name="Noel C.J."/>
            <person name="Dacks J.B."/>
            <person name="Foster P.G."/>
            <person name="Simillion C."/>
            <person name="Van de Peer Y."/>
            <person name="Miranda-Saavedra D."/>
            <person name="Barton G.J."/>
            <person name="Westrop G.D."/>
            <person name="Mueller S."/>
            <person name="Dessi D."/>
            <person name="Fiori P.L."/>
            <person name="Ren Q."/>
            <person name="Paulsen I."/>
            <person name="Zhang H."/>
            <person name="Bastida-Corcuera F.D."/>
            <person name="Simoes-Barbosa A."/>
            <person name="Brown M.T."/>
            <person name="Hayes R.D."/>
            <person name="Mukherjee M."/>
            <person name="Okumura C.Y."/>
            <person name="Schneider R."/>
            <person name="Smith A.J."/>
            <person name="Vanacova S."/>
            <person name="Villalvazo M."/>
            <person name="Haas B.J."/>
            <person name="Pertea M."/>
            <person name="Feldblyum T.V."/>
            <person name="Utterback T.R."/>
            <person name="Shu C.L."/>
            <person name="Osoegawa K."/>
            <person name="de Jong P.J."/>
            <person name="Hrdy I."/>
            <person name="Horvathova L."/>
            <person name="Zubacova Z."/>
            <person name="Dolezal P."/>
            <person name="Malik S.B."/>
            <person name="Logsdon J.M. Jr."/>
            <person name="Henze K."/>
            <person name="Gupta A."/>
            <person name="Wang C.C."/>
            <person name="Dunne R.L."/>
            <person name="Upcroft J.A."/>
            <person name="Upcroft P."/>
            <person name="White O."/>
            <person name="Salzberg S.L."/>
            <person name="Tang P."/>
            <person name="Chiu C.-H."/>
            <person name="Lee Y.-S."/>
            <person name="Embley T.M."/>
            <person name="Coombs G.H."/>
            <person name="Mottram J.C."/>
            <person name="Tachezy J."/>
            <person name="Fraser-Liggett C.M."/>
            <person name="Johnson P.J."/>
        </authorList>
    </citation>
    <scope>NUCLEOTIDE SEQUENCE [LARGE SCALE GENOMIC DNA]</scope>
    <source>
        <strain evidence="9">G3</strain>
    </source>
</reference>
<gene>
    <name evidence="9" type="ORF">TVAG_059170</name>
</gene>
<dbReference type="PIRSF" id="PIRSF037913">
    <property type="entry name" value="His_deacetylse_1"/>
    <property type="match status" value="1"/>
</dbReference>
<reference evidence="9" key="1">
    <citation type="submission" date="2006-10" db="EMBL/GenBank/DDBJ databases">
        <authorList>
            <person name="Amadeo P."/>
            <person name="Zhao Q."/>
            <person name="Wortman J."/>
            <person name="Fraser-Liggett C."/>
            <person name="Carlton J."/>
        </authorList>
    </citation>
    <scope>NUCLEOTIDE SEQUENCE</scope>
    <source>
        <strain evidence="9">G3</strain>
    </source>
</reference>
<evidence type="ECO:0000256" key="2">
    <source>
        <dbReference type="ARBA" id="ARBA00022801"/>
    </source>
</evidence>
<accession>A2ERJ2</accession>
<feature type="binding site" evidence="7">
    <location>
        <position position="262"/>
    </location>
    <ligand>
        <name>a divalent metal cation</name>
        <dbReference type="ChEBI" id="CHEBI:60240"/>
    </ligand>
</feature>
<evidence type="ECO:0000313" key="9">
    <source>
        <dbReference type="EMBL" id="EAY04719.1"/>
    </source>
</evidence>
<comment type="catalytic activity">
    <reaction evidence="4">
        <text>N(6)-acetyl-L-lysyl-[histone] + H2O = L-lysyl-[histone] + acetate</text>
        <dbReference type="Rhea" id="RHEA:58196"/>
        <dbReference type="Rhea" id="RHEA-COMP:9845"/>
        <dbReference type="Rhea" id="RHEA-COMP:11338"/>
        <dbReference type="ChEBI" id="CHEBI:15377"/>
        <dbReference type="ChEBI" id="CHEBI:29969"/>
        <dbReference type="ChEBI" id="CHEBI:30089"/>
        <dbReference type="ChEBI" id="CHEBI:61930"/>
        <dbReference type="EC" id="3.5.1.98"/>
    </reaction>
</comment>
<evidence type="ECO:0000313" key="10">
    <source>
        <dbReference type="Proteomes" id="UP000001542"/>
    </source>
</evidence>
<dbReference type="InterPro" id="IPR000286">
    <property type="entry name" value="HDACs"/>
</dbReference>
<dbReference type="KEGG" id="tva:4762583"/>
<keyword evidence="4" id="KW-0804">Transcription</keyword>
<evidence type="ECO:0000259" key="8">
    <source>
        <dbReference type="Pfam" id="PF00850"/>
    </source>
</evidence>
<dbReference type="InterPro" id="IPR023696">
    <property type="entry name" value="Ureohydrolase_dom_sf"/>
</dbReference>
<dbReference type="PANTHER" id="PTHR10625:SF10">
    <property type="entry name" value="HISTONE DEACETYLASE HDAC1"/>
    <property type="match status" value="1"/>
</dbReference>
<dbReference type="eggNOG" id="KOG1342">
    <property type="taxonomic scope" value="Eukaryota"/>
</dbReference>
<dbReference type="InterPro" id="IPR023801">
    <property type="entry name" value="His_deacetylse_dom"/>
</dbReference>
<dbReference type="VEuPathDB" id="TrichDB:TVAGG3_0284860"/>
<feature type="binding site" evidence="7">
    <location>
        <position position="175"/>
    </location>
    <ligand>
        <name>a divalent metal cation</name>
        <dbReference type="ChEBI" id="CHEBI:60240"/>
    </ligand>
</feature>
<comment type="similarity">
    <text evidence="4">Belongs to the histone deacetylase family. HD Type 1 subfamily.</text>
</comment>
<feature type="binding site" evidence="6">
    <location>
        <position position="96"/>
    </location>
    <ligand>
        <name>substrate</name>
    </ligand>
</feature>
<dbReference type="InterPro" id="IPR003084">
    <property type="entry name" value="HDAC_I/II"/>
</dbReference>
<dbReference type="Pfam" id="PF00850">
    <property type="entry name" value="Hist_deacetyl"/>
    <property type="match status" value="1"/>
</dbReference>
<proteinExistence type="inferred from homology"/>
<keyword evidence="7" id="KW-0479">Metal-binding</keyword>
<keyword evidence="4" id="KW-0539">Nucleus</keyword>
<dbReference type="FunFam" id="3.40.800.20:FF:000008">
    <property type="entry name" value="Histone deacetylase"/>
    <property type="match status" value="1"/>
</dbReference>
<dbReference type="InParanoid" id="A2ERJ2"/>
<evidence type="ECO:0000256" key="7">
    <source>
        <dbReference type="PIRSR" id="PIRSR037913-3"/>
    </source>
</evidence>